<keyword evidence="2" id="KW-1185">Reference proteome</keyword>
<dbReference type="EMBL" id="JAWDIE010000017">
    <property type="protein sequence ID" value="MEJ7138947.1"/>
    <property type="molecule type" value="Genomic_DNA"/>
</dbReference>
<evidence type="ECO:0000313" key="1">
    <source>
        <dbReference type="EMBL" id="MEJ7138947.1"/>
    </source>
</evidence>
<protein>
    <submittedName>
        <fullName evidence="1">GNAT family protein</fullName>
        <ecNumber evidence="1">2.-.-.-</ecNumber>
    </submittedName>
</protein>
<dbReference type="EC" id="2.-.-.-" evidence="1"/>
<organism evidence="1 2">
    <name type="scientific">Amphibiibacter pelophylacis</name>
    <dbReference type="NCBI Taxonomy" id="1799477"/>
    <lineage>
        <taxon>Bacteria</taxon>
        <taxon>Pseudomonadati</taxon>
        <taxon>Pseudomonadota</taxon>
        <taxon>Betaproteobacteria</taxon>
        <taxon>Burkholderiales</taxon>
        <taxon>Sphaerotilaceae</taxon>
        <taxon>Amphibiibacter</taxon>
    </lineage>
</organism>
<reference evidence="1" key="1">
    <citation type="submission" date="2023-10" db="EMBL/GenBank/DDBJ databases">
        <title>Amphibacter perezi, gen. nov., sp. nov. a novel taxa of the family Comamonadaceae, class Betaproteobacteria isolated from the skin microbiota of Pelophylax perezi from different populations.</title>
        <authorList>
            <person name="Costa S."/>
            <person name="Proenca D.N."/>
            <person name="Lopes I."/>
            <person name="Morais P.V."/>
        </authorList>
    </citation>
    <scope>NUCLEOTIDE SEQUENCE</scope>
    <source>
        <strain evidence="1">SL12-8</strain>
    </source>
</reference>
<gene>
    <name evidence="1" type="ORF">RV045_10985</name>
</gene>
<sequence length="201" mass="22627">MTFTTDISLIGQHVQLVPLRPEHETDLIAAVRDGDLWTLWYTLIPPPEGIAAEIQRRLALQRAGSMMPFAVLTPDGQAVGMTTYMNIDAANRRVEIGSTWYRRAVQRSALNTEAKRLLLAHAFETLDCIAVEFRTHWFNQASRRGIERLGAKLDGVLRSHQINRHPDADGALRDTCVYSITASEWPSVKAHLDFQLARPRG</sequence>
<keyword evidence="1" id="KW-0808">Transferase</keyword>
<accession>A0ACC6P454</accession>
<comment type="caution">
    <text evidence="1">The sequence shown here is derived from an EMBL/GenBank/DDBJ whole genome shotgun (WGS) entry which is preliminary data.</text>
</comment>
<name>A0ACC6P454_9BURK</name>
<evidence type="ECO:0000313" key="2">
    <source>
        <dbReference type="Proteomes" id="UP001364695"/>
    </source>
</evidence>
<proteinExistence type="predicted"/>
<dbReference type="Proteomes" id="UP001364695">
    <property type="component" value="Unassembled WGS sequence"/>
</dbReference>